<protein>
    <submittedName>
        <fullName evidence="10">VPLPA-CTERM-specific exosortase XrtD</fullName>
        <ecNumber evidence="10">3.4.22.-</ecNumber>
    </submittedName>
</protein>
<comment type="subcellular location">
    <subcellularLocation>
        <location evidence="1">Cell membrane</location>
        <topology evidence="1">Multi-pass membrane protein</topology>
    </subcellularLocation>
</comment>
<feature type="transmembrane region" description="Helical" evidence="8">
    <location>
        <begin position="231"/>
        <end position="254"/>
    </location>
</feature>
<evidence type="ECO:0000256" key="6">
    <source>
        <dbReference type="ARBA" id="ARBA00022989"/>
    </source>
</evidence>
<dbReference type="NCBIfam" id="TIGR02914">
    <property type="entry name" value="EpsI_fam"/>
    <property type="match status" value="1"/>
</dbReference>
<gene>
    <name evidence="10" type="primary">xrtD</name>
    <name evidence="10" type="ORF">F1188_07080</name>
</gene>
<evidence type="ECO:0000313" key="11">
    <source>
        <dbReference type="Proteomes" id="UP000324065"/>
    </source>
</evidence>
<feature type="transmembrane region" description="Helical" evidence="8">
    <location>
        <begin position="138"/>
        <end position="158"/>
    </location>
</feature>
<dbReference type="InterPro" id="IPR026491">
    <property type="entry name" value="ExosortD_VPLPA"/>
</dbReference>
<keyword evidence="4 8" id="KW-0812">Transmembrane</keyword>
<name>A0A5M6IDN4_9PROT</name>
<accession>A0A5M6IDN4</accession>
<dbReference type="InterPro" id="IPR013426">
    <property type="entry name" value="EpsH-like"/>
</dbReference>
<dbReference type="InterPro" id="IPR014263">
    <property type="entry name" value="Methanolan_biosynth_EpsI"/>
</dbReference>
<dbReference type="NCBIfam" id="TIGR04152">
    <property type="entry name" value="exosort_VPLPA"/>
    <property type="match status" value="1"/>
</dbReference>
<feature type="transmembrane region" description="Helical" evidence="8">
    <location>
        <begin position="326"/>
        <end position="345"/>
    </location>
</feature>
<dbReference type="NCBIfam" id="TIGR04178">
    <property type="entry name" value="exo_archaeo"/>
    <property type="match status" value="1"/>
</dbReference>
<keyword evidence="11" id="KW-1185">Reference proteome</keyword>
<dbReference type="AlphaFoldDB" id="A0A5M6IDN4"/>
<keyword evidence="2" id="KW-1003">Cell membrane</keyword>
<dbReference type="Proteomes" id="UP000324065">
    <property type="component" value="Unassembled WGS sequence"/>
</dbReference>
<evidence type="ECO:0000256" key="4">
    <source>
        <dbReference type="ARBA" id="ARBA00022692"/>
    </source>
</evidence>
<feature type="transmembrane region" description="Helical" evidence="8">
    <location>
        <begin position="59"/>
        <end position="77"/>
    </location>
</feature>
<keyword evidence="6 8" id="KW-1133">Transmembrane helix</keyword>
<dbReference type="InterPro" id="IPR019127">
    <property type="entry name" value="Exosortase"/>
</dbReference>
<feature type="domain" description="Methanolan biosynthesis EpsI" evidence="9">
    <location>
        <begin position="331"/>
        <end position="534"/>
    </location>
</feature>
<dbReference type="EMBL" id="VWPJ01000005">
    <property type="protein sequence ID" value="KAA5606182.1"/>
    <property type="molecule type" value="Genomic_DNA"/>
</dbReference>
<dbReference type="GO" id="GO:0008233">
    <property type="term" value="F:peptidase activity"/>
    <property type="evidence" value="ECO:0007669"/>
    <property type="project" value="UniProtKB-KW"/>
</dbReference>
<evidence type="ECO:0000259" key="9">
    <source>
        <dbReference type="Pfam" id="PF11984"/>
    </source>
</evidence>
<keyword evidence="7 8" id="KW-0472">Membrane</keyword>
<sequence length="537" mass="58582">MDAERAMVGQDVNSRSDADGRGAGAFVKLGAAALCIVCFGVLFWDGLIYAASAWERDEFSYGYIVPPLALLMIWHALRGMTPPAVSRGGGIGAAIVVFAAVLAVLAKVGGMPTFGYYGFILSLLGLVLILYGAYGLRWLLFPIAYLFFALPLPNTLYIQVSTTMQHISSVLGTDILRAMGYSVFLNGNIIDLGLYQLQVAEACNGLRYLFPLASFAYLVGYIYAGPIWHRVVLFLFTVPITIAINSARIALTGILVNYQGVEAAEGFMHAFEGWVIFVFGLVLLFVVLQILMLISGDRRLFVARLNLDIIIPAPGRVPAPMARATPALIVALVAVVAGVVAFSALPEGARTVPPRKPLATFPLSIDGWSGTERAILPTQLETLQVDDYIVADYENPQVDTPVNLYVAWYDAQDRRATIHSPAVCIPAGGWEITDLSDTTLTPDGMDTPLTVNRSVIVNGTQRQLVYFWFELRHRRLTDELRIKLANVWDALTLGRTDGALVRVITPIRQSEDPEDADARLRAFLGDALPLLDAYVPN</sequence>
<feature type="transmembrane region" description="Helical" evidence="8">
    <location>
        <begin position="205"/>
        <end position="224"/>
    </location>
</feature>
<reference evidence="10 11" key="1">
    <citation type="submission" date="2019-09" db="EMBL/GenBank/DDBJ databases">
        <title>Genome sequence of Roseospira marina, one of the more divergent members of the non-sulfur purple photosynthetic bacterial family, the Rhodospirillaceae.</title>
        <authorList>
            <person name="Meyer T."/>
            <person name="Kyndt J."/>
        </authorList>
    </citation>
    <scope>NUCLEOTIDE SEQUENCE [LARGE SCALE GENOMIC DNA]</scope>
    <source>
        <strain evidence="10 11">DSM 15113</strain>
    </source>
</reference>
<evidence type="ECO:0000256" key="5">
    <source>
        <dbReference type="ARBA" id="ARBA00022801"/>
    </source>
</evidence>
<evidence type="ECO:0000256" key="1">
    <source>
        <dbReference type="ARBA" id="ARBA00004651"/>
    </source>
</evidence>
<dbReference type="RefSeq" id="WP_150061705.1">
    <property type="nucleotide sequence ID" value="NZ_JACHII010000007.1"/>
</dbReference>
<feature type="transmembrane region" description="Helical" evidence="8">
    <location>
        <begin position="274"/>
        <end position="294"/>
    </location>
</feature>
<organism evidence="10 11">
    <name type="scientific">Roseospira marina</name>
    <dbReference type="NCBI Taxonomy" id="140057"/>
    <lineage>
        <taxon>Bacteria</taxon>
        <taxon>Pseudomonadati</taxon>
        <taxon>Pseudomonadota</taxon>
        <taxon>Alphaproteobacteria</taxon>
        <taxon>Rhodospirillales</taxon>
        <taxon>Rhodospirillaceae</taxon>
        <taxon>Roseospira</taxon>
    </lineage>
</organism>
<dbReference type="Pfam" id="PF11984">
    <property type="entry name" value="DUF3485"/>
    <property type="match status" value="1"/>
</dbReference>
<evidence type="ECO:0000256" key="2">
    <source>
        <dbReference type="ARBA" id="ARBA00022475"/>
    </source>
</evidence>
<dbReference type="GO" id="GO:0006508">
    <property type="term" value="P:proteolysis"/>
    <property type="evidence" value="ECO:0007669"/>
    <property type="project" value="UniProtKB-KW"/>
</dbReference>
<feature type="transmembrane region" description="Helical" evidence="8">
    <location>
        <begin position="25"/>
        <end position="44"/>
    </location>
</feature>
<dbReference type="InterPro" id="IPR026392">
    <property type="entry name" value="Exo/Archaeosortase_dom"/>
</dbReference>
<dbReference type="EC" id="3.4.22.-" evidence="10"/>
<dbReference type="GO" id="GO:0005886">
    <property type="term" value="C:plasma membrane"/>
    <property type="evidence" value="ECO:0007669"/>
    <property type="project" value="UniProtKB-SubCell"/>
</dbReference>
<dbReference type="NCBIfam" id="TIGR02602">
    <property type="entry name" value="8TM_EpsH"/>
    <property type="match status" value="1"/>
</dbReference>
<keyword evidence="3" id="KW-0645">Protease</keyword>
<dbReference type="Pfam" id="PF09721">
    <property type="entry name" value="Exosortase_EpsH"/>
    <property type="match status" value="1"/>
</dbReference>
<evidence type="ECO:0000256" key="3">
    <source>
        <dbReference type="ARBA" id="ARBA00022670"/>
    </source>
</evidence>
<evidence type="ECO:0000313" key="10">
    <source>
        <dbReference type="EMBL" id="KAA5606182.1"/>
    </source>
</evidence>
<comment type="caution">
    <text evidence="10">The sequence shown here is derived from an EMBL/GenBank/DDBJ whole genome shotgun (WGS) entry which is preliminary data.</text>
</comment>
<feature type="transmembrane region" description="Helical" evidence="8">
    <location>
        <begin position="89"/>
        <end position="108"/>
    </location>
</feature>
<evidence type="ECO:0000256" key="7">
    <source>
        <dbReference type="ARBA" id="ARBA00023136"/>
    </source>
</evidence>
<feature type="transmembrane region" description="Helical" evidence="8">
    <location>
        <begin position="114"/>
        <end position="131"/>
    </location>
</feature>
<keyword evidence="5 10" id="KW-0378">Hydrolase</keyword>
<dbReference type="OrthoDB" id="9797363at2"/>
<proteinExistence type="predicted"/>
<evidence type="ECO:0000256" key="8">
    <source>
        <dbReference type="SAM" id="Phobius"/>
    </source>
</evidence>